<reference evidence="3" key="5">
    <citation type="submission" date="2015-06" db="UniProtKB">
        <authorList>
            <consortium name="EnsemblFungi"/>
        </authorList>
    </citation>
    <scope>IDENTIFICATION</scope>
    <source>
        <strain evidence="3">ATCC 64411</strain>
    </source>
</reference>
<keyword evidence="4" id="KW-1185">Reference proteome</keyword>
<evidence type="ECO:0000313" key="4">
    <source>
        <dbReference type="Proteomes" id="UP000011715"/>
    </source>
</evidence>
<dbReference type="EMBL" id="ADBL01000151">
    <property type="status" value="NOT_ANNOTATED_CDS"/>
    <property type="molecule type" value="Genomic_DNA"/>
</dbReference>
<reference evidence="2" key="1">
    <citation type="submission" date="2010-05" db="EMBL/GenBank/DDBJ databases">
        <title>The Genome Sequence of Magnaporthe poae strain ATCC 64411.</title>
        <authorList>
            <consortium name="The Broad Institute Genome Sequencing Platform"/>
            <consortium name="Broad Institute Genome Sequencing Center for Infectious Disease"/>
            <person name="Ma L.-J."/>
            <person name="Dead R."/>
            <person name="Young S."/>
            <person name="Zeng Q."/>
            <person name="Koehrsen M."/>
            <person name="Alvarado L."/>
            <person name="Berlin A."/>
            <person name="Chapman S.B."/>
            <person name="Chen Z."/>
            <person name="Freedman E."/>
            <person name="Gellesch M."/>
            <person name="Goldberg J."/>
            <person name="Griggs A."/>
            <person name="Gujja S."/>
            <person name="Heilman E.R."/>
            <person name="Heiman D."/>
            <person name="Hepburn T."/>
            <person name="Howarth C."/>
            <person name="Jen D."/>
            <person name="Larson L."/>
            <person name="Mehta T."/>
            <person name="Neiman D."/>
            <person name="Pearson M."/>
            <person name="Roberts A."/>
            <person name="Saif S."/>
            <person name="Shea T."/>
            <person name="Shenoy N."/>
            <person name="Sisk P."/>
            <person name="Stolte C."/>
            <person name="Sykes S."/>
            <person name="Walk T."/>
            <person name="White J."/>
            <person name="Yandava C."/>
            <person name="Haas B."/>
            <person name="Nusbaum C."/>
            <person name="Birren B."/>
        </authorList>
    </citation>
    <scope>NUCLEOTIDE SEQUENCE</scope>
    <source>
        <strain evidence="2">ATCC 64411</strain>
    </source>
</reference>
<reference evidence="2" key="3">
    <citation type="submission" date="2011-03" db="EMBL/GenBank/DDBJ databases">
        <title>Annotation of Magnaporthe poae ATCC 64411.</title>
        <authorList>
            <person name="Ma L.-J."/>
            <person name="Dead R."/>
            <person name="Young S.K."/>
            <person name="Zeng Q."/>
            <person name="Gargeya S."/>
            <person name="Fitzgerald M."/>
            <person name="Haas B."/>
            <person name="Abouelleil A."/>
            <person name="Alvarado L."/>
            <person name="Arachchi H.M."/>
            <person name="Berlin A."/>
            <person name="Brown A."/>
            <person name="Chapman S.B."/>
            <person name="Chen Z."/>
            <person name="Dunbar C."/>
            <person name="Freedman E."/>
            <person name="Gearin G."/>
            <person name="Gellesch M."/>
            <person name="Goldberg J."/>
            <person name="Griggs A."/>
            <person name="Gujja S."/>
            <person name="Heiman D."/>
            <person name="Howarth C."/>
            <person name="Larson L."/>
            <person name="Lui A."/>
            <person name="MacDonald P.J.P."/>
            <person name="Mehta T."/>
            <person name="Montmayeur A."/>
            <person name="Murphy C."/>
            <person name="Neiman D."/>
            <person name="Pearson M."/>
            <person name="Priest M."/>
            <person name="Roberts A."/>
            <person name="Saif S."/>
            <person name="Shea T."/>
            <person name="Shenoy N."/>
            <person name="Sisk P."/>
            <person name="Stolte C."/>
            <person name="Sykes S."/>
            <person name="Yandava C."/>
            <person name="Wortman J."/>
            <person name="Nusbaum C."/>
            <person name="Birren B."/>
        </authorList>
    </citation>
    <scope>NUCLEOTIDE SEQUENCE</scope>
    <source>
        <strain evidence="2">ATCC 64411</strain>
    </source>
</reference>
<name>A0A0C4DLJ2_MAGP6</name>
<organism evidence="3 4">
    <name type="scientific">Magnaporthiopsis poae (strain ATCC 64411 / 73-15)</name>
    <name type="common">Kentucky bluegrass fungus</name>
    <name type="synonym">Magnaporthe poae</name>
    <dbReference type="NCBI Taxonomy" id="644358"/>
    <lineage>
        <taxon>Eukaryota</taxon>
        <taxon>Fungi</taxon>
        <taxon>Dikarya</taxon>
        <taxon>Ascomycota</taxon>
        <taxon>Pezizomycotina</taxon>
        <taxon>Sordariomycetes</taxon>
        <taxon>Sordariomycetidae</taxon>
        <taxon>Magnaporthales</taxon>
        <taxon>Magnaporthaceae</taxon>
        <taxon>Magnaporthiopsis</taxon>
    </lineage>
</organism>
<accession>A0A0C4DLJ2</accession>
<dbReference type="VEuPathDB" id="FungiDB:MAPG_00636"/>
<feature type="transmembrane region" description="Helical" evidence="1">
    <location>
        <begin position="6"/>
        <end position="24"/>
    </location>
</feature>
<dbReference type="AlphaFoldDB" id="A0A0C4DLJ2"/>
<dbReference type="Proteomes" id="UP000011715">
    <property type="component" value="Unassembled WGS sequence"/>
</dbReference>
<keyword evidence="1" id="KW-0472">Membrane</keyword>
<dbReference type="EnsemblFungi" id="MAPG_00636T0">
    <property type="protein sequence ID" value="MAPG_00636T0"/>
    <property type="gene ID" value="MAPG_00636"/>
</dbReference>
<keyword evidence="1" id="KW-1133">Transmembrane helix</keyword>
<proteinExistence type="predicted"/>
<protein>
    <submittedName>
        <fullName evidence="2 3">Uncharacterized protein</fullName>
    </submittedName>
</protein>
<sequence length="131" mass="14236">MHAGVGGQPAGFCVFFFFFVYFWGGPQRKARHKAPALVDAPKPSFGHLMFAETCIGCGSEISPLGLGFFYGLGSARLSDCDFAPFPSLPLWTEEHGVIDRVARERADSPVALFPSFKTHALAVQSGPWQLT</sequence>
<reference evidence="3" key="4">
    <citation type="journal article" date="2015" name="G3 (Bethesda)">
        <title>Genome sequences of three phytopathogenic species of the Magnaporthaceae family of fungi.</title>
        <authorList>
            <person name="Okagaki L.H."/>
            <person name="Nunes C.C."/>
            <person name="Sailsbery J."/>
            <person name="Clay B."/>
            <person name="Brown D."/>
            <person name="John T."/>
            <person name="Oh Y."/>
            <person name="Young N."/>
            <person name="Fitzgerald M."/>
            <person name="Haas B.J."/>
            <person name="Zeng Q."/>
            <person name="Young S."/>
            <person name="Adiconis X."/>
            <person name="Fan L."/>
            <person name="Levin J.Z."/>
            <person name="Mitchell T.K."/>
            <person name="Okubara P.A."/>
            <person name="Farman M.L."/>
            <person name="Kohn L.M."/>
            <person name="Birren B."/>
            <person name="Ma L.-J."/>
            <person name="Dean R.A."/>
        </authorList>
    </citation>
    <scope>NUCLEOTIDE SEQUENCE</scope>
    <source>
        <strain evidence="3">ATCC 64411 / 73-15</strain>
    </source>
</reference>
<keyword evidence="1" id="KW-0812">Transmembrane</keyword>
<gene>
    <name evidence="2" type="ORF">MAPG_00636</name>
</gene>
<evidence type="ECO:0000256" key="1">
    <source>
        <dbReference type="SAM" id="Phobius"/>
    </source>
</evidence>
<dbReference type="EMBL" id="GL876966">
    <property type="protein sequence ID" value="KLU81551.1"/>
    <property type="molecule type" value="Genomic_DNA"/>
</dbReference>
<evidence type="ECO:0000313" key="3">
    <source>
        <dbReference type="EnsemblFungi" id="MAPG_00636T0"/>
    </source>
</evidence>
<evidence type="ECO:0000313" key="2">
    <source>
        <dbReference type="EMBL" id="KLU81551.1"/>
    </source>
</evidence>
<reference evidence="4" key="2">
    <citation type="submission" date="2010-05" db="EMBL/GenBank/DDBJ databases">
        <title>The genome sequence of Magnaporthe poae strain ATCC 64411.</title>
        <authorList>
            <person name="Ma L.-J."/>
            <person name="Dead R."/>
            <person name="Young S."/>
            <person name="Zeng Q."/>
            <person name="Koehrsen M."/>
            <person name="Alvarado L."/>
            <person name="Berlin A."/>
            <person name="Chapman S.B."/>
            <person name="Chen Z."/>
            <person name="Freedman E."/>
            <person name="Gellesch M."/>
            <person name="Goldberg J."/>
            <person name="Griggs A."/>
            <person name="Gujja S."/>
            <person name="Heilman E.R."/>
            <person name="Heiman D."/>
            <person name="Hepburn T."/>
            <person name="Howarth C."/>
            <person name="Jen D."/>
            <person name="Larson L."/>
            <person name="Mehta T."/>
            <person name="Neiman D."/>
            <person name="Pearson M."/>
            <person name="Roberts A."/>
            <person name="Saif S."/>
            <person name="Shea T."/>
            <person name="Shenoy N."/>
            <person name="Sisk P."/>
            <person name="Stolte C."/>
            <person name="Sykes S."/>
            <person name="Walk T."/>
            <person name="White J."/>
            <person name="Yandava C."/>
            <person name="Haas B."/>
            <person name="Nusbaum C."/>
            <person name="Birren B."/>
        </authorList>
    </citation>
    <scope>NUCLEOTIDE SEQUENCE [LARGE SCALE GENOMIC DNA]</scope>
    <source>
        <strain evidence="4">ATCC 64411 / 73-15</strain>
    </source>
</reference>